<sequence length="411" mass="43490">MSGRVPGSVTPLELFYDLTYVIAFAVAADELAHAITEGEVGAGLGAYAFAIFGVTWAWLNFTWFSSAYGNDDALFRVATVVQMVGVVIFSFGLPVSFADTAHGGSPNNALLVVGYVIMRVPLVVLWLRAAREDPEHRRTSTAYAVTISVAQVGWVLTTLPGLPTGATIAALVLLAAAELVAPVVIERRFGRAPWDPGHIAERFGLLTLITLGEVVAATVAAVGVLVRDTGWSVAAVVIAASGLVIAAGLWWAYYLVPARTILTRWPTRTFPWRHAHLPLFGAVAAVGAGLRVAADGVEHEVLSLLQITLALAVPVAIVIVLVFLLWSLLVRSFDLTHLPLFVGTLVPIAAAVVIAAVVDPHTPIHLADGANLAALVTVIALVSLSCVVEVVGHEKVGYSHTLRAVKRNLRP</sequence>
<dbReference type="InterPro" id="IPR010640">
    <property type="entry name" value="Low_temperature_requirement_A"/>
</dbReference>
<gene>
    <name evidence="2" type="ORF">RB614_26645</name>
</gene>
<keyword evidence="1" id="KW-0472">Membrane</keyword>
<evidence type="ECO:0000313" key="3">
    <source>
        <dbReference type="Proteomes" id="UP001230908"/>
    </source>
</evidence>
<protein>
    <submittedName>
        <fullName evidence="2">Low temperature requirement protein A</fullName>
    </submittedName>
</protein>
<evidence type="ECO:0000256" key="1">
    <source>
        <dbReference type="SAM" id="Phobius"/>
    </source>
</evidence>
<feature type="transmembrane region" description="Helical" evidence="1">
    <location>
        <begin position="205"/>
        <end position="226"/>
    </location>
</feature>
<name>A0ABU0ZM46_9ACTN</name>
<dbReference type="PANTHER" id="PTHR36840">
    <property type="entry name" value="BLL5714 PROTEIN"/>
    <property type="match status" value="1"/>
</dbReference>
<dbReference type="PANTHER" id="PTHR36840:SF1">
    <property type="entry name" value="BLL5714 PROTEIN"/>
    <property type="match status" value="1"/>
</dbReference>
<feature type="transmembrane region" description="Helical" evidence="1">
    <location>
        <begin position="277"/>
        <end position="294"/>
    </location>
</feature>
<proteinExistence type="predicted"/>
<organism evidence="2 3">
    <name type="scientific">Phytohabitans maris</name>
    <dbReference type="NCBI Taxonomy" id="3071409"/>
    <lineage>
        <taxon>Bacteria</taxon>
        <taxon>Bacillati</taxon>
        <taxon>Actinomycetota</taxon>
        <taxon>Actinomycetes</taxon>
        <taxon>Micromonosporales</taxon>
        <taxon>Micromonosporaceae</taxon>
    </lineage>
</organism>
<feature type="transmembrane region" description="Helical" evidence="1">
    <location>
        <begin position="306"/>
        <end position="326"/>
    </location>
</feature>
<dbReference type="Pfam" id="PF06772">
    <property type="entry name" value="LtrA"/>
    <property type="match status" value="1"/>
</dbReference>
<feature type="transmembrane region" description="Helical" evidence="1">
    <location>
        <begin position="40"/>
        <end position="61"/>
    </location>
</feature>
<keyword evidence="1" id="KW-0812">Transmembrane</keyword>
<feature type="transmembrane region" description="Helical" evidence="1">
    <location>
        <begin position="232"/>
        <end position="256"/>
    </location>
</feature>
<comment type="caution">
    <text evidence="2">The sequence shown here is derived from an EMBL/GenBank/DDBJ whole genome shotgun (WGS) entry which is preliminary data.</text>
</comment>
<dbReference type="RefSeq" id="WP_308715380.1">
    <property type="nucleotide sequence ID" value="NZ_JAVHUY010000027.1"/>
</dbReference>
<feature type="transmembrane region" description="Helical" evidence="1">
    <location>
        <begin position="370"/>
        <end position="391"/>
    </location>
</feature>
<feature type="transmembrane region" description="Helical" evidence="1">
    <location>
        <begin position="141"/>
        <end position="159"/>
    </location>
</feature>
<dbReference type="EMBL" id="JAVHUY010000027">
    <property type="protein sequence ID" value="MDQ7908112.1"/>
    <property type="molecule type" value="Genomic_DNA"/>
</dbReference>
<dbReference type="Proteomes" id="UP001230908">
    <property type="component" value="Unassembled WGS sequence"/>
</dbReference>
<accession>A0ABU0ZM46</accession>
<keyword evidence="3" id="KW-1185">Reference proteome</keyword>
<feature type="transmembrane region" description="Helical" evidence="1">
    <location>
        <begin position="109"/>
        <end position="129"/>
    </location>
</feature>
<feature type="transmembrane region" description="Helical" evidence="1">
    <location>
        <begin position="12"/>
        <end position="28"/>
    </location>
</feature>
<reference evidence="2 3" key="1">
    <citation type="submission" date="2023-08" db="EMBL/GenBank/DDBJ databases">
        <title>Phytohabitans sansha sp. nov., isolated from marine sediment.</title>
        <authorList>
            <person name="Zhao Y."/>
            <person name="Yi K."/>
        </authorList>
    </citation>
    <scope>NUCLEOTIDE SEQUENCE [LARGE SCALE GENOMIC DNA]</scope>
    <source>
        <strain evidence="2 3">ZYX-F-186</strain>
    </source>
</reference>
<feature type="transmembrane region" description="Helical" evidence="1">
    <location>
        <begin position="338"/>
        <end position="358"/>
    </location>
</feature>
<feature type="transmembrane region" description="Helical" evidence="1">
    <location>
        <begin position="73"/>
        <end position="97"/>
    </location>
</feature>
<evidence type="ECO:0000313" key="2">
    <source>
        <dbReference type="EMBL" id="MDQ7908112.1"/>
    </source>
</evidence>
<keyword evidence="1" id="KW-1133">Transmembrane helix</keyword>
<feature type="transmembrane region" description="Helical" evidence="1">
    <location>
        <begin position="165"/>
        <end position="185"/>
    </location>
</feature>